<evidence type="ECO:0000313" key="2">
    <source>
        <dbReference type="Proteomes" id="UP000236416"/>
    </source>
</evidence>
<dbReference type="RefSeq" id="WP_103317734.1">
    <property type="nucleotide sequence ID" value="NZ_PPTF01000015.1"/>
</dbReference>
<evidence type="ECO:0000313" key="1">
    <source>
        <dbReference type="EMBL" id="POA99916.1"/>
    </source>
</evidence>
<reference evidence="1 2" key="1">
    <citation type="submission" date="2018-01" db="EMBL/GenBank/DDBJ databases">
        <title>Genomic Sequence of Chromobacterium MWU13-2610 from wild cranberry bogs within the Cape Cod National Seashore.</title>
        <authorList>
            <person name="O'Hara-Hanley K."/>
            <person name="Soby S."/>
            <person name="Harrison A."/>
        </authorList>
    </citation>
    <scope>NUCLEOTIDE SEQUENCE [LARGE SCALE GENOMIC DNA]</scope>
    <source>
        <strain evidence="1 2">MWU13-2610</strain>
    </source>
</reference>
<proteinExistence type="predicted"/>
<gene>
    <name evidence="1" type="ORF">C2134_04015</name>
</gene>
<keyword evidence="2" id="KW-1185">Reference proteome</keyword>
<organism evidence="1 2">
    <name type="scientific">Chromobacterium sinusclupearum</name>
    <dbReference type="NCBI Taxonomy" id="2077146"/>
    <lineage>
        <taxon>Bacteria</taxon>
        <taxon>Pseudomonadati</taxon>
        <taxon>Pseudomonadota</taxon>
        <taxon>Betaproteobacteria</taxon>
        <taxon>Neisseriales</taxon>
        <taxon>Chromobacteriaceae</taxon>
        <taxon>Chromobacterium</taxon>
    </lineage>
</organism>
<name>A0A2K4MS40_9NEIS</name>
<comment type="caution">
    <text evidence="1">The sequence shown here is derived from an EMBL/GenBank/DDBJ whole genome shotgun (WGS) entry which is preliminary data.</text>
</comment>
<sequence>MTAASTLQQLIQIHDDSPDEVIAQLPGLIDSPALPPADHPRLAWLINHLLGEQKGDWRAAWTLLRRLPLSDAGPILLRHSLVAATLSGDALAAWRLERQWQAAGMDAGMMRLLGRLGVLQGLQQHGPLSGLLPALDELLQELEPIAASANDATLASLANNIVSGLLEREDLDADSSSPRIVWRAAQCARRLWGRAGNWVNHERAEYLLALTANRFAQWRDGLQSADAGLALIADNGEEDVDRAFLLLERARACFGLGRSDEGELAYQQAQTLAAAFDASLRPWFDGCASRARMDGPRA</sequence>
<dbReference type="EMBL" id="PPTF01000015">
    <property type="protein sequence ID" value="POA99916.1"/>
    <property type="molecule type" value="Genomic_DNA"/>
</dbReference>
<protein>
    <submittedName>
        <fullName evidence="1">Uncharacterized protein</fullName>
    </submittedName>
</protein>
<accession>A0A2K4MS40</accession>
<dbReference type="AlphaFoldDB" id="A0A2K4MS40"/>
<dbReference type="Proteomes" id="UP000236416">
    <property type="component" value="Unassembled WGS sequence"/>
</dbReference>